<keyword evidence="5" id="KW-0418">Kinase</keyword>
<dbReference type="SMART" id="SM00062">
    <property type="entry name" value="PBPb"/>
    <property type="match status" value="1"/>
</dbReference>
<dbReference type="EC" id="2.7.13.3" evidence="5"/>
<dbReference type="InterPro" id="IPR029016">
    <property type="entry name" value="GAF-like_dom_sf"/>
</dbReference>
<dbReference type="Pfam" id="PF00497">
    <property type="entry name" value="SBP_bac_3"/>
    <property type="match status" value="1"/>
</dbReference>
<dbReference type="Pfam" id="PF13185">
    <property type="entry name" value="GAF_2"/>
    <property type="match status" value="1"/>
</dbReference>
<dbReference type="PROSITE" id="PS50112">
    <property type="entry name" value="PAS"/>
    <property type="match status" value="1"/>
</dbReference>
<sequence>MALRRYIKTGILIILMTVVFAGTVTPEPVPDNIGLTQEEKEFIKGRKMRLGVDSARPPYEFIDETGVYSGISAGFIETCAKRLGIEIVLVPGLNVGAAMKKMKEGEIDLIPKISPDPERAKSILFTKPYSTFAAVIVTRKDVRRISGVDNLEGLKVAVLKGLIVETRIKRDYPNMPLISISDIKTALLDLSAGKIDVLIDNMAIVSYNIDRLGLNNLKIAGHTPYHYDMAFGIRKDWPLLASALDKTLSGMSKKEKTVINDRWLTVEYQQVINWRIVGPIAGALIVIIVFVVIWNRRLRAVVRQREEVQQELKQYAQELESRAAIKSHISQISSVLQKAVTLEELAVQLLSHLAPLVGAAYGVLYVFDKESNMLRSAGGYGCVVKEKTFAIGQGLVGQCAFEQAPIKITGQSGPSGSDIKINWGAGEALPKEIIVLPIIQNAVALGVIELAGMAVFSKDALLLLDELMPIIAMNIEILTRNLRTNELLEATRQLASKLNTQQRMLKETETWYHDIIESSPNGILVVNQTGEIILSNLMADRTFGYDSGELIGKCIDILVPKSIRAGHPAKRDSFFKQTEMHSGINVSEVTVTGVRKDGTEFPALLGLSPLREDVLRGRCVCASIKDISALRANADVG</sequence>
<keyword evidence="5" id="KW-0808">Transferase</keyword>
<dbReference type="SUPFAM" id="SSF55781">
    <property type="entry name" value="GAF domain-like"/>
    <property type="match status" value="1"/>
</dbReference>
<dbReference type="GO" id="GO:0004673">
    <property type="term" value="F:protein histidine kinase activity"/>
    <property type="evidence" value="ECO:0007669"/>
    <property type="project" value="UniProtKB-EC"/>
</dbReference>
<keyword evidence="3" id="KW-0472">Membrane</keyword>
<keyword evidence="1" id="KW-0732">Signal</keyword>
<accession>A0ABR5SJR0</accession>
<dbReference type="NCBIfam" id="TIGR00229">
    <property type="entry name" value="sensory_box"/>
    <property type="match status" value="1"/>
</dbReference>
<feature type="domain" description="PAS" evidence="4">
    <location>
        <begin position="508"/>
        <end position="562"/>
    </location>
</feature>
<evidence type="ECO:0000313" key="5">
    <source>
        <dbReference type="EMBL" id="KWT95080.1"/>
    </source>
</evidence>
<keyword evidence="3" id="KW-0812">Transmembrane</keyword>
<dbReference type="Gene3D" id="3.30.450.20">
    <property type="entry name" value="PAS domain"/>
    <property type="match status" value="1"/>
</dbReference>
<comment type="caution">
    <text evidence="5">The sequence shown here is derived from an EMBL/GenBank/DDBJ whole genome shotgun (WGS) entry which is preliminary data.</text>
</comment>
<gene>
    <name evidence="5" type="ORF">ASN18_0008</name>
</gene>
<evidence type="ECO:0000256" key="1">
    <source>
        <dbReference type="ARBA" id="ARBA00022729"/>
    </source>
</evidence>
<protein>
    <submittedName>
        <fullName evidence="5">Signal transduction histidine kinase</fullName>
        <ecNumber evidence="5">2.7.13.3</ecNumber>
    </submittedName>
</protein>
<dbReference type="Gene3D" id="3.30.450.40">
    <property type="match status" value="1"/>
</dbReference>
<dbReference type="InterPro" id="IPR001638">
    <property type="entry name" value="Solute-binding_3/MltF_N"/>
</dbReference>
<name>A0ABR5SJR0_9BACT</name>
<dbReference type="SUPFAM" id="SSF55785">
    <property type="entry name" value="PYP-like sensor domain (PAS domain)"/>
    <property type="match status" value="1"/>
</dbReference>
<dbReference type="InterPro" id="IPR000014">
    <property type="entry name" value="PAS"/>
</dbReference>
<dbReference type="EMBL" id="LNQR01000001">
    <property type="protein sequence ID" value="KWT95080.1"/>
    <property type="molecule type" value="Genomic_DNA"/>
</dbReference>
<dbReference type="InterPro" id="IPR035965">
    <property type="entry name" value="PAS-like_dom_sf"/>
</dbReference>
<keyword evidence="2" id="KW-0175">Coiled coil</keyword>
<dbReference type="Gene3D" id="3.40.190.10">
    <property type="entry name" value="Periplasmic binding protein-like II"/>
    <property type="match status" value="2"/>
</dbReference>
<dbReference type="Proteomes" id="UP000060487">
    <property type="component" value="Unassembled WGS sequence"/>
</dbReference>
<keyword evidence="6" id="KW-1185">Reference proteome</keyword>
<reference evidence="5 6" key="1">
    <citation type="submission" date="2015-11" db="EMBL/GenBank/DDBJ databases">
        <authorList>
            <person name="Lin W."/>
        </authorList>
    </citation>
    <scope>NUCLEOTIDE SEQUENCE [LARGE SCALE GENOMIC DNA]</scope>
    <source>
        <strain evidence="5 6">HCH-1</strain>
    </source>
</reference>
<dbReference type="CDD" id="cd00130">
    <property type="entry name" value="PAS"/>
    <property type="match status" value="1"/>
</dbReference>
<dbReference type="SUPFAM" id="SSF53850">
    <property type="entry name" value="Periplasmic binding protein-like II"/>
    <property type="match status" value="1"/>
</dbReference>
<feature type="transmembrane region" description="Helical" evidence="3">
    <location>
        <begin position="276"/>
        <end position="295"/>
    </location>
</feature>
<evidence type="ECO:0000256" key="3">
    <source>
        <dbReference type="SAM" id="Phobius"/>
    </source>
</evidence>
<proteinExistence type="predicted"/>
<keyword evidence="3" id="KW-1133">Transmembrane helix</keyword>
<organism evidence="5 6">
    <name type="scientific">Candidatus Magnetominusculus xianensis</name>
    <dbReference type="NCBI Taxonomy" id="1748249"/>
    <lineage>
        <taxon>Bacteria</taxon>
        <taxon>Pseudomonadati</taxon>
        <taxon>Nitrospirota</taxon>
        <taxon>Nitrospiria</taxon>
        <taxon>Nitrospirales</taxon>
        <taxon>Nitrospiraceae</taxon>
        <taxon>Candidatus Magnetominusculus</taxon>
    </lineage>
</organism>
<feature type="coiled-coil region" evidence="2">
    <location>
        <begin position="298"/>
        <end position="325"/>
    </location>
</feature>
<dbReference type="InterPro" id="IPR003018">
    <property type="entry name" value="GAF"/>
</dbReference>
<dbReference type="CDD" id="cd01007">
    <property type="entry name" value="PBP2_BvgS_HisK_like"/>
    <property type="match status" value="1"/>
</dbReference>
<evidence type="ECO:0000259" key="4">
    <source>
        <dbReference type="PROSITE" id="PS50112"/>
    </source>
</evidence>
<dbReference type="SMART" id="SM00091">
    <property type="entry name" value="PAS"/>
    <property type="match status" value="1"/>
</dbReference>
<evidence type="ECO:0000313" key="6">
    <source>
        <dbReference type="Proteomes" id="UP000060487"/>
    </source>
</evidence>
<dbReference type="RefSeq" id="WP_085050551.1">
    <property type="nucleotide sequence ID" value="NZ_LNQR01000001.1"/>
</dbReference>
<dbReference type="PANTHER" id="PTHR35936">
    <property type="entry name" value="MEMBRANE-BOUND LYTIC MUREIN TRANSGLYCOSYLASE F"/>
    <property type="match status" value="1"/>
</dbReference>
<evidence type="ECO:0000256" key="2">
    <source>
        <dbReference type="SAM" id="Coils"/>
    </source>
</evidence>
<dbReference type="Pfam" id="PF13426">
    <property type="entry name" value="PAS_9"/>
    <property type="match status" value="1"/>
</dbReference>